<comment type="similarity">
    <text evidence="2 11">Belongs to the peptidase S10 family.</text>
</comment>
<sequence length="526" mass="56142">MRSSSKVSAISAAVLFLLLVAAVQCLALLPGTAAAAAAKARTRQGDYLDRLRGSPPWQGDEAASLAAASADDSAPAAAPSDGGHAAAAAAAGSKVSDRVVGLPGQPDGVDFAQYGGYVTVDAAAGRALFYYLAEAVGGGSAASKAPLLLWLNGGPGCSSLGYGAMEELGPFRVKSDGKTLYLNPYSWNHVANVLFLESPAGVGFSYSNTTADYSRSGDNKTAEDTYAFLVNWMERFPEYKGRDFYIAGESYAGHYVPQLAHVILRHSSGNAKPSSSSPINFKGIMIGNAVINDWTDTKGMYDFFWTHALISDEAAGAISRNCNFSADTENQLCDDAVTLADESLQDIDIYNIYAPNCQSTAVVSPPITPSIEIFDPCTDYYVDAYLNNPDVQRALHANVTKLNHPWSACSEVLRRWVDSASTVLPIIQELLKNNIRVWVYSGDVDGRVPVTSSRYSVNQLNLPVAAKWRPWFSSTQGAGEVGGYVEQYKGNLSLVTVRGAGHEVPSYQPKRALVLVQSFLAGKTLP</sequence>
<evidence type="ECO:0000256" key="1">
    <source>
        <dbReference type="ARBA" id="ARBA00001003"/>
    </source>
</evidence>
<accession>A0A8J5SSF7</accession>
<dbReference type="PROSITE" id="PS00560">
    <property type="entry name" value="CARBOXYPEPT_SER_HIS"/>
    <property type="match status" value="1"/>
</dbReference>
<dbReference type="GO" id="GO:0006508">
    <property type="term" value="P:proteolysis"/>
    <property type="evidence" value="ECO:0007669"/>
    <property type="project" value="UniProtKB-KW"/>
</dbReference>
<feature type="chain" id="PRO_5035489508" description="Carboxypeptidase" evidence="11">
    <location>
        <begin position="28"/>
        <end position="526"/>
    </location>
</feature>
<evidence type="ECO:0000256" key="4">
    <source>
        <dbReference type="ARBA" id="ARBA00022670"/>
    </source>
</evidence>
<dbReference type="InterPro" id="IPR018202">
    <property type="entry name" value="Ser_caboxypep_ser_AS"/>
</dbReference>
<protein>
    <recommendedName>
        <fullName evidence="11">Carboxypeptidase</fullName>
        <ecNumber evidence="11">3.4.16.-</ecNumber>
    </recommendedName>
</protein>
<keyword evidence="8" id="KW-1015">Disulfide bond</keyword>
<evidence type="ECO:0000256" key="9">
    <source>
        <dbReference type="ARBA" id="ARBA00023180"/>
    </source>
</evidence>
<evidence type="ECO:0000313" key="13">
    <source>
        <dbReference type="Proteomes" id="UP000729402"/>
    </source>
</evidence>
<evidence type="ECO:0000256" key="11">
    <source>
        <dbReference type="RuleBase" id="RU361156"/>
    </source>
</evidence>
<keyword evidence="3 11" id="KW-0121">Carboxypeptidase</keyword>
<dbReference type="OrthoDB" id="443318at2759"/>
<comment type="catalytic activity">
    <reaction evidence="1">
        <text>Preferential release of a C-terminal arginine or lysine residue.</text>
        <dbReference type="EC" id="3.4.16.6"/>
    </reaction>
</comment>
<proteinExistence type="inferred from homology"/>
<dbReference type="EMBL" id="JAAALK010000282">
    <property type="protein sequence ID" value="KAG8079445.1"/>
    <property type="molecule type" value="Genomic_DNA"/>
</dbReference>
<dbReference type="GO" id="GO:0005773">
    <property type="term" value="C:vacuole"/>
    <property type="evidence" value="ECO:0007669"/>
    <property type="project" value="TreeGrafter"/>
</dbReference>
<reference evidence="12" key="1">
    <citation type="journal article" date="2021" name="bioRxiv">
        <title>Whole Genome Assembly and Annotation of Northern Wild Rice, Zizania palustris L., Supports a Whole Genome Duplication in the Zizania Genus.</title>
        <authorList>
            <person name="Haas M."/>
            <person name="Kono T."/>
            <person name="Macchietto M."/>
            <person name="Millas R."/>
            <person name="McGilp L."/>
            <person name="Shao M."/>
            <person name="Duquette J."/>
            <person name="Hirsch C.N."/>
            <person name="Kimball J."/>
        </authorList>
    </citation>
    <scope>NUCLEOTIDE SEQUENCE</scope>
    <source>
        <tissue evidence="12">Fresh leaf tissue</tissue>
    </source>
</reference>
<dbReference type="FunFam" id="3.40.50.1820:FF:000573">
    <property type="entry name" value="Carboxypeptidase"/>
    <property type="match status" value="1"/>
</dbReference>
<dbReference type="FunFam" id="3.40.50.11320:FF:000001">
    <property type="entry name" value="Carboxypeptidase"/>
    <property type="match status" value="1"/>
</dbReference>
<evidence type="ECO:0000256" key="7">
    <source>
        <dbReference type="ARBA" id="ARBA00023145"/>
    </source>
</evidence>
<keyword evidence="7" id="KW-0865">Zymogen</keyword>
<organism evidence="12 13">
    <name type="scientific">Zizania palustris</name>
    <name type="common">Northern wild rice</name>
    <dbReference type="NCBI Taxonomy" id="103762"/>
    <lineage>
        <taxon>Eukaryota</taxon>
        <taxon>Viridiplantae</taxon>
        <taxon>Streptophyta</taxon>
        <taxon>Embryophyta</taxon>
        <taxon>Tracheophyta</taxon>
        <taxon>Spermatophyta</taxon>
        <taxon>Magnoliopsida</taxon>
        <taxon>Liliopsida</taxon>
        <taxon>Poales</taxon>
        <taxon>Poaceae</taxon>
        <taxon>BOP clade</taxon>
        <taxon>Oryzoideae</taxon>
        <taxon>Oryzeae</taxon>
        <taxon>Zizaniinae</taxon>
        <taxon>Zizania</taxon>
    </lineage>
</organism>
<keyword evidence="4 11" id="KW-0645">Protease</keyword>
<gene>
    <name evidence="12" type="ORF">GUJ93_ZPchr0007g5897</name>
</gene>
<dbReference type="InterPro" id="IPR033124">
    <property type="entry name" value="Ser_caboxypep_his_AS"/>
</dbReference>
<comment type="caution">
    <text evidence="12">The sequence shown here is derived from an EMBL/GenBank/DDBJ whole genome shotgun (WGS) entry which is preliminary data.</text>
</comment>
<evidence type="ECO:0000256" key="10">
    <source>
        <dbReference type="ARBA" id="ARBA00064289"/>
    </source>
</evidence>
<name>A0A8J5SSF7_ZIZPA</name>
<comment type="subunit">
    <text evidence="10">Carboxypeptidase II is a dimer, where each monomer is composed of two chains linked by a disulfide bond.</text>
</comment>
<evidence type="ECO:0000313" key="12">
    <source>
        <dbReference type="EMBL" id="KAG8079445.1"/>
    </source>
</evidence>
<evidence type="ECO:0000256" key="3">
    <source>
        <dbReference type="ARBA" id="ARBA00022645"/>
    </source>
</evidence>
<keyword evidence="6 11" id="KW-0378">Hydrolase</keyword>
<dbReference type="InterPro" id="IPR001563">
    <property type="entry name" value="Peptidase_S10"/>
</dbReference>
<keyword evidence="5 11" id="KW-0732">Signal</keyword>
<dbReference type="Proteomes" id="UP000729402">
    <property type="component" value="Unassembled WGS sequence"/>
</dbReference>
<evidence type="ECO:0000256" key="5">
    <source>
        <dbReference type="ARBA" id="ARBA00022729"/>
    </source>
</evidence>
<dbReference type="GO" id="GO:0004185">
    <property type="term" value="F:serine-type carboxypeptidase activity"/>
    <property type="evidence" value="ECO:0007669"/>
    <property type="project" value="UniProtKB-UniRule"/>
</dbReference>
<keyword evidence="9" id="KW-0325">Glycoprotein</keyword>
<dbReference type="Pfam" id="PF00450">
    <property type="entry name" value="Peptidase_S10"/>
    <property type="match status" value="1"/>
</dbReference>
<dbReference type="EC" id="3.4.16.-" evidence="11"/>
<dbReference type="PROSITE" id="PS00131">
    <property type="entry name" value="CARBOXYPEPT_SER_SER"/>
    <property type="match status" value="1"/>
</dbReference>
<keyword evidence="13" id="KW-1185">Reference proteome</keyword>
<evidence type="ECO:0000256" key="2">
    <source>
        <dbReference type="ARBA" id="ARBA00009431"/>
    </source>
</evidence>
<evidence type="ECO:0000256" key="8">
    <source>
        <dbReference type="ARBA" id="ARBA00023157"/>
    </source>
</evidence>
<feature type="signal peptide" evidence="11">
    <location>
        <begin position="1"/>
        <end position="27"/>
    </location>
</feature>
<dbReference type="FunFam" id="3.40.50.12670:FF:000002">
    <property type="entry name" value="Carboxypeptidase"/>
    <property type="match status" value="1"/>
</dbReference>
<dbReference type="AlphaFoldDB" id="A0A8J5SSF7"/>
<dbReference type="PANTHER" id="PTHR11802">
    <property type="entry name" value="SERINE PROTEASE FAMILY S10 SERINE CARBOXYPEPTIDASE"/>
    <property type="match status" value="1"/>
</dbReference>
<evidence type="ECO:0000256" key="6">
    <source>
        <dbReference type="ARBA" id="ARBA00022801"/>
    </source>
</evidence>
<dbReference type="PANTHER" id="PTHR11802:SF132">
    <property type="entry name" value="SERINE CARBOXYPEPTIDASE-LIKE 36-RELATED"/>
    <property type="match status" value="1"/>
</dbReference>
<reference evidence="12" key="2">
    <citation type="submission" date="2021-02" db="EMBL/GenBank/DDBJ databases">
        <authorList>
            <person name="Kimball J.A."/>
            <person name="Haas M.W."/>
            <person name="Macchietto M."/>
            <person name="Kono T."/>
            <person name="Duquette J."/>
            <person name="Shao M."/>
        </authorList>
    </citation>
    <scope>NUCLEOTIDE SEQUENCE</scope>
    <source>
        <tissue evidence="12">Fresh leaf tissue</tissue>
    </source>
</reference>